<reference evidence="2 3" key="1">
    <citation type="journal article" date="2018" name="PLoS Genet.">
        <title>Population sequencing reveals clonal diversity and ancestral inbreeding in the grapevine cultivar Chardonnay.</title>
        <authorList>
            <person name="Roach M.J."/>
            <person name="Johnson D.L."/>
            <person name="Bohlmann J."/>
            <person name="van Vuuren H.J."/>
            <person name="Jones S.J."/>
            <person name="Pretorius I.S."/>
            <person name="Schmidt S.A."/>
            <person name="Borneman A.R."/>
        </authorList>
    </citation>
    <scope>NUCLEOTIDE SEQUENCE [LARGE SCALE GENOMIC DNA]</scope>
    <source>
        <strain evidence="3">cv. Chardonnay</strain>
        <tissue evidence="2">Leaf</tissue>
    </source>
</reference>
<sequence>MALETLNSPTAATTVQFHHDSDLDYLEPWTKRKRSKRPRLDNPPTEEEYLALCLIMLAQGGRGDVATQRWADTRPVTGSSPELKINPPPPAPPTPQTRFPRSTPVVKSMSAPSATRLSPQVKLWADTSGATTIPAATAAAQETAQLRGRMVRVGATVTVTLT</sequence>
<feature type="compositionally biased region" description="Pro residues" evidence="1">
    <location>
        <begin position="86"/>
        <end position="95"/>
    </location>
</feature>
<accession>A0A438KQK0</accession>
<dbReference type="Proteomes" id="UP000288805">
    <property type="component" value="Unassembled WGS sequence"/>
</dbReference>
<feature type="region of interest" description="Disordered" evidence="1">
    <location>
        <begin position="1"/>
        <end position="23"/>
    </location>
</feature>
<proteinExistence type="predicted"/>
<comment type="caution">
    <text evidence="2">The sequence shown here is derived from an EMBL/GenBank/DDBJ whole genome shotgun (WGS) entry which is preliminary data.</text>
</comment>
<organism evidence="2 3">
    <name type="scientific">Vitis vinifera</name>
    <name type="common">Grape</name>
    <dbReference type="NCBI Taxonomy" id="29760"/>
    <lineage>
        <taxon>Eukaryota</taxon>
        <taxon>Viridiplantae</taxon>
        <taxon>Streptophyta</taxon>
        <taxon>Embryophyta</taxon>
        <taxon>Tracheophyta</taxon>
        <taxon>Spermatophyta</taxon>
        <taxon>Magnoliopsida</taxon>
        <taxon>eudicotyledons</taxon>
        <taxon>Gunneridae</taxon>
        <taxon>Pentapetalae</taxon>
        <taxon>rosids</taxon>
        <taxon>Vitales</taxon>
        <taxon>Vitaceae</taxon>
        <taxon>Viteae</taxon>
        <taxon>Vitis</taxon>
    </lineage>
</organism>
<evidence type="ECO:0000256" key="1">
    <source>
        <dbReference type="SAM" id="MobiDB-lite"/>
    </source>
</evidence>
<feature type="compositionally biased region" description="Polar residues" evidence="1">
    <location>
        <begin position="1"/>
        <end position="16"/>
    </location>
</feature>
<protein>
    <submittedName>
        <fullName evidence="2">Zinc finger protein AZF1</fullName>
    </submittedName>
</protein>
<dbReference type="EMBL" id="QGNW01000001">
    <property type="protein sequence ID" value="RVX23484.1"/>
    <property type="molecule type" value="Genomic_DNA"/>
</dbReference>
<evidence type="ECO:0000313" key="3">
    <source>
        <dbReference type="Proteomes" id="UP000288805"/>
    </source>
</evidence>
<dbReference type="OrthoDB" id="40579at2759"/>
<name>A0A438KQK0_VITVI</name>
<feature type="region of interest" description="Disordered" evidence="1">
    <location>
        <begin position="72"/>
        <end position="105"/>
    </location>
</feature>
<dbReference type="AlphaFoldDB" id="A0A438KQK0"/>
<gene>
    <name evidence="2" type="primary">AZF1_1</name>
    <name evidence="2" type="ORF">CK203_000793</name>
</gene>
<evidence type="ECO:0000313" key="2">
    <source>
        <dbReference type="EMBL" id="RVX23484.1"/>
    </source>
</evidence>